<dbReference type="GO" id="GO:0004175">
    <property type="term" value="F:endopeptidase activity"/>
    <property type="evidence" value="ECO:0007669"/>
    <property type="project" value="UniProtKB-ARBA"/>
</dbReference>
<feature type="transmembrane region" description="Helical" evidence="1">
    <location>
        <begin position="7"/>
        <end position="29"/>
    </location>
</feature>
<dbReference type="PANTHER" id="PTHR39430">
    <property type="entry name" value="MEMBRANE-ASSOCIATED PROTEASE-RELATED"/>
    <property type="match status" value="1"/>
</dbReference>
<feature type="transmembrane region" description="Helical" evidence="1">
    <location>
        <begin position="121"/>
        <end position="139"/>
    </location>
</feature>
<evidence type="ECO:0000313" key="3">
    <source>
        <dbReference type="EMBL" id="CAA9891429.1"/>
    </source>
</evidence>
<organism evidence="3 4">
    <name type="scientific">Candidatus Methylobacter favarea</name>
    <dbReference type="NCBI Taxonomy" id="2707345"/>
    <lineage>
        <taxon>Bacteria</taxon>
        <taxon>Pseudomonadati</taxon>
        <taxon>Pseudomonadota</taxon>
        <taxon>Gammaproteobacteria</taxon>
        <taxon>Methylococcales</taxon>
        <taxon>Methylococcaceae</taxon>
        <taxon>Methylobacter</taxon>
    </lineage>
</organism>
<feature type="transmembrane region" description="Helical" evidence="1">
    <location>
        <begin position="81"/>
        <end position="101"/>
    </location>
</feature>
<dbReference type="InterPro" id="IPR003675">
    <property type="entry name" value="Rce1/LyrA-like_dom"/>
</dbReference>
<feature type="transmembrane region" description="Helical" evidence="1">
    <location>
        <begin position="226"/>
        <end position="243"/>
    </location>
</feature>
<feature type="domain" description="CAAX prenyl protease 2/Lysostaphin resistance protein A-like" evidence="2">
    <location>
        <begin position="121"/>
        <end position="238"/>
    </location>
</feature>
<proteinExistence type="predicted"/>
<name>A0A8S0XGZ3_9GAMM</name>
<reference evidence="3 4" key="1">
    <citation type="submission" date="2020-02" db="EMBL/GenBank/DDBJ databases">
        <authorList>
            <person name="Hogendoorn C."/>
        </authorList>
    </citation>
    <scope>NUCLEOTIDE SEQUENCE [LARGE SCALE GENOMIC DNA]</scope>
    <source>
        <strain evidence="3">METHB21</strain>
    </source>
</reference>
<keyword evidence="1" id="KW-1133">Transmembrane helix</keyword>
<comment type="caution">
    <text evidence="3">The sequence shown here is derived from an EMBL/GenBank/DDBJ whole genome shotgun (WGS) entry which is preliminary data.</text>
</comment>
<keyword evidence="1" id="KW-0812">Transmembrane</keyword>
<protein>
    <submittedName>
        <fullName evidence="3">Abortive infection protein</fullName>
    </submittedName>
</protein>
<dbReference type="Proteomes" id="UP000494216">
    <property type="component" value="Unassembled WGS sequence"/>
</dbReference>
<dbReference type="PANTHER" id="PTHR39430:SF1">
    <property type="entry name" value="PROTEASE"/>
    <property type="match status" value="1"/>
</dbReference>
<dbReference type="AlphaFoldDB" id="A0A8S0XGZ3"/>
<keyword evidence="4" id="KW-1185">Reference proteome</keyword>
<gene>
    <name evidence="3" type="ORF">METHB2_400011</name>
</gene>
<sequence length="298" mass="33160">MRNIIYSLMPLLVLLIAASLACIAGYYIMQMTGDQFPLRKIISKATQLFLVLSIFPAMAYLKFNKKDLGFAPATVFIKQVAQGFGLGFVTLLPVFVVLYIFEINIIDFDRIWTAGLLAKKMAISLALALLISMIEEPLFRGILLAGLKKKLPVISAILISAVYYAALHFLNSTTEIPYQEVNIFSGFKLLAEAFENLLNPEILSAFFALLLVGIFLGVLRTQIKQSLGLCIGCHTCWVWQIKMSKSLFNTNSSSEHLYLVSSYDGVIGPLVTAWLTLAIISYFIFSYKKGGRQKAKIV</sequence>
<keyword evidence="1" id="KW-0472">Membrane</keyword>
<dbReference type="Pfam" id="PF02517">
    <property type="entry name" value="Rce1-like"/>
    <property type="match status" value="1"/>
</dbReference>
<feature type="transmembrane region" description="Helical" evidence="1">
    <location>
        <begin position="263"/>
        <end position="285"/>
    </location>
</feature>
<feature type="transmembrane region" description="Helical" evidence="1">
    <location>
        <begin position="41"/>
        <end position="61"/>
    </location>
</feature>
<dbReference type="GO" id="GO:0080120">
    <property type="term" value="P:CAAX-box protein maturation"/>
    <property type="evidence" value="ECO:0007669"/>
    <property type="project" value="UniProtKB-ARBA"/>
</dbReference>
<dbReference type="PROSITE" id="PS51257">
    <property type="entry name" value="PROKAR_LIPOPROTEIN"/>
    <property type="match status" value="1"/>
</dbReference>
<feature type="transmembrane region" description="Helical" evidence="1">
    <location>
        <begin position="202"/>
        <end position="219"/>
    </location>
</feature>
<evidence type="ECO:0000313" key="4">
    <source>
        <dbReference type="Proteomes" id="UP000494216"/>
    </source>
</evidence>
<evidence type="ECO:0000259" key="2">
    <source>
        <dbReference type="Pfam" id="PF02517"/>
    </source>
</evidence>
<accession>A0A8S0XGZ3</accession>
<feature type="transmembrane region" description="Helical" evidence="1">
    <location>
        <begin position="151"/>
        <end position="170"/>
    </location>
</feature>
<evidence type="ECO:0000256" key="1">
    <source>
        <dbReference type="SAM" id="Phobius"/>
    </source>
</evidence>
<dbReference type="EMBL" id="CADCXN010000070">
    <property type="protein sequence ID" value="CAA9891429.1"/>
    <property type="molecule type" value="Genomic_DNA"/>
</dbReference>